<dbReference type="OrthoDB" id="264636at2759"/>
<comment type="caution">
    <text evidence="2">The sequence shown here is derived from an EMBL/GenBank/DDBJ whole genome shotgun (WGS) entry which is preliminary data.</text>
</comment>
<dbReference type="AlphaFoldDB" id="A0A836HRH0"/>
<dbReference type="RefSeq" id="XP_067179967.1">
    <property type="nucleotide sequence ID" value="XM_067324296.1"/>
</dbReference>
<reference evidence="3" key="2">
    <citation type="journal article" date="2021" name="Sci. Data">
        <title>Chromosome-scale genome sequencing, assembly and annotation of six genomes from subfamily Leishmaniinae.</title>
        <authorList>
            <person name="Almutairi H."/>
            <person name="Urbaniak M.D."/>
            <person name="Bates M.D."/>
            <person name="Jariyapan N."/>
            <person name="Kwakye-Nuako G."/>
            <person name="Thomaz Soccol V."/>
            <person name="Al-Salem W.S."/>
            <person name="Dillon R.J."/>
            <person name="Bates P.A."/>
            <person name="Gatherer D."/>
        </authorList>
    </citation>
    <scope>NUCLEOTIDE SEQUENCE [LARGE SCALE GENOMIC DNA]</scope>
</reference>
<name>A0A836HRH0_9TRYP</name>
<dbReference type="EMBL" id="JAFEUZ010000015">
    <property type="protein sequence ID" value="KAG5482861.1"/>
    <property type="molecule type" value="Genomic_DNA"/>
</dbReference>
<sequence>MTSSLSTLLPAPMRPAPFLLVTLALLTVSAPTSAVDVSYQIAAHASSECSAHADNFPYLQTAIDCPLHGLCFQRKRCCRRADVTGPSTCLDVTAFSCDTASACADTSSCHPETQDGGASLVCCQEAASTTEAPAVTPLDGAGLREPMHRTASLLVARCDAETSTACTVVTMFAPIIRAFCQNPILNWYTDAYLNENAPRMCCQYAAGPLDSTGAKLPNVGKVACGLDVLDLPRTGEYHCSLDVRAATNICCNGRIEDGPSSSHGNRSAAAPGEKRAFTYISSECLFHLESNGSISSSLAASVAQLLTVALLSLMAMYLCV</sequence>
<feature type="chain" id="PRO_5032333692" description="GPI-anchored surface protein" evidence="1">
    <location>
        <begin position="35"/>
        <end position="320"/>
    </location>
</feature>
<reference evidence="3" key="1">
    <citation type="journal article" date="2021" name="Microbiol. Resour. Announc.">
        <title>LGAAP: Leishmaniinae Genome Assembly and Annotation Pipeline.</title>
        <authorList>
            <person name="Almutairi H."/>
            <person name="Urbaniak M.D."/>
            <person name="Bates M.D."/>
            <person name="Jariyapan N."/>
            <person name="Kwakye-Nuako G."/>
            <person name="Thomaz-Soccol V."/>
            <person name="Al-Salem W.S."/>
            <person name="Dillon R.J."/>
            <person name="Bates P.A."/>
            <person name="Gatherer D."/>
        </authorList>
    </citation>
    <scope>NUCLEOTIDE SEQUENCE [LARGE SCALE GENOMIC DNA]</scope>
</reference>
<evidence type="ECO:0000256" key="1">
    <source>
        <dbReference type="SAM" id="SignalP"/>
    </source>
</evidence>
<organism evidence="2 3">
    <name type="scientific">Leishmania martiniquensis</name>
    <dbReference type="NCBI Taxonomy" id="1580590"/>
    <lineage>
        <taxon>Eukaryota</taxon>
        <taxon>Discoba</taxon>
        <taxon>Euglenozoa</taxon>
        <taxon>Kinetoplastea</taxon>
        <taxon>Metakinetoplastina</taxon>
        <taxon>Trypanosomatida</taxon>
        <taxon>Trypanosomatidae</taxon>
        <taxon>Leishmaniinae</taxon>
        <taxon>Leishmania</taxon>
    </lineage>
</organism>
<dbReference type="Proteomes" id="UP000673552">
    <property type="component" value="Unassembled WGS sequence"/>
</dbReference>
<proteinExistence type="predicted"/>
<accession>A0A836HRH0</accession>
<keyword evidence="1" id="KW-0732">Signal</keyword>
<evidence type="ECO:0000313" key="3">
    <source>
        <dbReference type="Proteomes" id="UP000673552"/>
    </source>
</evidence>
<dbReference type="KEGG" id="lmat:92516808"/>
<evidence type="ECO:0008006" key="4">
    <source>
        <dbReference type="Google" id="ProtNLM"/>
    </source>
</evidence>
<dbReference type="GeneID" id="92516808"/>
<keyword evidence="3" id="KW-1185">Reference proteome</keyword>
<evidence type="ECO:0000313" key="2">
    <source>
        <dbReference type="EMBL" id="KAG5482861.1"/>
    </source>
</evidence>
<gene>
    <name evidence="2" type="ORF">LSCM1_06893</name>
</gene>
<feature type="signal peptide" evidence="1">
    <location>
        <begin position="1"/>
        <end position="34"/>
    </location>
</feature>
<protein>
    <recommendedName>
        <fullName evidence="4">GPI-anchored surface protein</fullName>
    </recommendedName>
</protein>